<dbReference type="Proteomes" id="UP001500457">
    <property type="component" value="Unassembled WGS sequence"/>
</dbReference>
<gene>
    <name evidence="3" type="ORF">GCM10023203_31430</name>
</gene>
<organism evidence="3 4">
    <name type="scientific">Actinomycetospora straminea</name>
    <dbReference type="NCBI Taxonomy" id="663607"/>
    <lineage>
        <taxon>Bacteria</taxon>
        <taxon>Bacillati</taxon>
        <taxon>Actinomycetota</taxon>
        <taxon>Actinomycetes</taxon>
        <taxon>Pseudonocardiales</taxon>
        <taxon>Pseudonocardiaceae</taxon>
        <taxon>Actinomycetospora</taxon>
    </lineage>
</organism>
<reference evidence="4" key="1">
    <citation type="journal article" date="2019" name="Int. J. Syst. Evol. Microbiol.">
        <title>The Global Catalogue of Microorganisms (GCM) 10K type strain sequencing project: providing services to taxonomists for standard genome sequencing and annotation.</title>
        <authorList>
            <consortium name="The Broad Institute Genomics Platform"/>
            <consortium name="The Broad Institute Genome Sequencing Center for Infectious Disease"/>
            <person name="Wu L."/>
            <person name="Ma J."/>
        </authorList>
    </citation>
    <scope>NUCLEOTIDE SEQUENCE [LARGE SCALE GENOMIC DNA]</scope>
    <source>
        <strain evidence="4">JCM 17983</strain>
    </source>
</reference>
<keyword evidence="2" id="KW-1133">Transmembrane helix</keyword>
<evidence type="ECO:0000313" key="3">
    <source>
        <dbReference type="EMBL" id="GAA4878624.1"/>
    </source>
</evidence>
<comment type="caution">
    <text evidence="3">The sequence shown here is derived from an EMBL/GenBank/DDBJ whole genome shotgun (WGS) entry which is preliminary data.</text>
</comment>
<feature type="compositionally biased region" description="Basic and acidic residues" evidence="1">
    <location>
        <begin position="369"/>
        <end position="387"/>
    </location>
</feature>
<evidence type="ECO:0000256" key="1">
    <source>
        <dbReference type="SAM" id="MobiDB-lite"/>
    </source>
</evidence>
<feature type="region of interest" description="Disordered" evidence="1">
    <location>
        <begin position="350"/>
        <end position="405"/>
    </location>
</feature>
<sequence length="1029" mass="109971">MPVKVQVPIRVVVDPHGLMSRLDDLGQAVESATTRALLRSVDVLVERRGGWVAHETASPVLTWNGEGLSDVAVTTRRLAEEAVRRAIAAAVAAGLPGDDAGDAGLARRLVDDPAEALDPDRLAAAAGLYTIPGYEDGEPTIVVFDEPFDVHNDDVRLQWEPVSPGPAMSERFRAELQIRYGTRVPAQVGVIFQGDDGQLWVYVERVATGEVLLDGALGPLLVRELRTSAGDVVAIDTPFVPSAGSTYQLRYLGRGNTDAERLQAFLIFYGPALAEHVRADLPTGVENADALVAARVEETARRWATTGVPADTRTFLVLVVDGRPFLLQGTVDVAADLDAELVPIVTLVDAPRTEDEPGTGERGLAGDEGAGRERSGEGRSDEQRGGEGDAGDQVETGGPLGTTASDVDRVWPIASLTGDVLACTPFLGEPAAADLVDDGGLLDRMGRLAAALEVPECGYLGRFAINAAEVVAARARAVGVAAAQASTTNDVTIRHDGRGNNGFLDVRPGASPEFEYLRLLGGLAAQVHDFGSAVADIYLLPANRHLVRVNEGGSPNVSGWILRFLSEFPDAVQAGYMHLYAETCRVLLLQQLRTSRAGILGRCARLDETATAFAQTLDILGESLVQLSTLRAALRHSAEVHVVGTVRQVLSVPETVPDPEGASVALPPPIDDVPARILAVVGDATVQRRGDERVVLHRGRTWTLAELDAAVGVRRQLINQVDPLFLQVENLEWQYAAMQRDPAAPRRFLEQLLGRMAEANKSMLDEASDPDDGAFFALEASQYVQREGGRDWRGLRYDLQGVHALADEQLRPAIGHDVLYVAGINDAIGRKAAFDQFLAVFATGGIILLGLLCAPLGAVVVAAVTGIAGLALTAHDVLEARRQSTLYRALEDPELFLRWQEVQLAQLMAGLGVAFSVFDVVGVGRAAHVLVDAARYGLRVAERASVGLAARSLARSARREIVRNMTREVLENAVRQAVTEAAITAALDRLLPAVITPVLVPWLREVAREHGTLGEVDAALGELVPRSTP</sequence>
<keyword evidence="2" id="KW-0472">Membrane</keyword>
<protein>
    <submittedName>
        <fullName evidence="3">Uncharacterized protein</fullName>
    </submittedName>
</protein>
<accession>A0ABP9EIK6</accession>
<name>A0ABP9EIK6_9PSEU</name>
<evidence type="ECO:0000256" key="2">
    <source>
        <dbReference type="SAM" id="Phobius"/>
    </source>
</evidence>
<keyword evidence="2" id="KW-0812">Transmembrane</keyword>
<proteinExistence type="predicted"/>
<dbReference type="EMBL" id="BAABHQ010000008">
    <property type="protein sequence ID" value="GAA4878624.1"/>
    <property type="molecule type" value="Genomic_DNA"/>
</dbReference>
<feature type="transmembrane region" description="Helical" evidence="2">
    <location>
        <begin position="846"/>
        <end position="872"/>
    </location>
</feature>
<dbReference type="RefSeq" id="WP_274232303.1">
    <property type="nucleotide sequence ID" value="NZ_BAABHQ010000008.1"/>
</dbReference>
<keyword evidence="4" id="KW-1185">Reference proteome</keyword>
<evidence type="ECO:0000313" key="4">
    <source>
        <dbReference type="Proteomes" id="UP001500457"/>
    </source>
</evidence>